<evidence type="ECO:0000256" key="3">
    <source>
        <dbReference type="ARBA" id="ARBA00022448"/>
    </source>
</evidence>
<evidence type="ECO:0000313" key="11">
    <source>
        <dbReference type="Proteomes" id="UP001161017"/>
    </source>
</evidence>
<keyword evidence="5 8" id="KW-1133">Transmembrane helix</keyword>
<organism evidence="10 11">
    <name type="scientific">Ramalina farinacea</name>
    <dbReference type="NCBI Taxonomy" id="258253"/>
    <lineage>
        <taxon>Eukaryota</taxon>
        <taxon>Fungi</taxon>
        <taxon>Dikarya</taxon>
        <taxon>Ascomycota</taxon>
        <taxon>Pezizomycotina</taxon>
        <taxon>Lecanoromycetes</taxon>
        <taxon>OSLEUM clade</taxon>
        <taxon>Lecanoromycetidae</taxon>
        <taxon>Lecanorales</taxon>
        <taxon>Lecanorineae</taxon>
        <taxon>Ramalinaceae</taxon>
        <taxon>Ramalina</taxon>
    </lineage>
</organism>
<dbReference type="Gene3D" id="1.20.1250.20">
    <property type="entry name" value="MFS general substrate transporter like domains"/>
    <property type="match status" value="2"/>
</dbReference>
<dbReference type="PANTHER" id="PTHR23514:SF3">
    <property type="entry name" value="BYPASS OF STOP CODON PROTEIN 6"/>
    <property type="match status" value="1"/>
</dbReference>
<feature type="transmembrane region" description="Helical" evidence="8">
    <location>
        <begin position="99"/>
        <end position="122"/>
    </location>
</feature>
<dbReference type="SUPFAM" id="SSF103473">
    <property type="entry name" value="MFS general substrate transporter"/>
    <property type="match status" value="1"/>
</dbReference>
<feature type="transmembrane region" description="Helical" evidence="8">
    <location>
        <begin position="362"/>
        <end position="384"/>
    </location>
</feature>
<keyword evidence="6 8" id="KW-0472">Membrane</keyword>
<evidence type="ECO:0000256" key="4">
    <source>
        <dbReference type="ARBA" id="ARBA00022692"/>
    </source>
</evidence>
<dbReference type="EMBL" id="JAPUFD010000029">
    <property type="protein sequence ID" value="MDI1493562.1"/>
    <property type="molecule type" value="Genomic_DNA"/>
</dbReference>
<dbReference type="Proteomes" id="UP001161017">
    <property type="component" value="Unassembled WGS sequence"/>
</dbReference>
<evidence type="ECO:0000256" key="1">
    <source>
        <dbReference type="ARBA" id="ARBA00004127"/>
    </source>
</evidence>
<evidence type="ECO:0000256" key="6">
    <source>
        <dbReference type="ARBA" id="ARBA00023136"/>
    </source>
</evidence>
<evidence type="ECO:0000256" key="8">
    <source>
        <dbReference type="SAM" id="Phobius"/>
    </source>
</evidence>
<reference evidence="10" key="1">
    <citation type="journal article" date="2023" name="Genome Biol. Evol.">
        <title>First Whole Genome Sequence and Flow Cytometry Genome Size Data for the Lichen-Forming Fungus Ramalina farinacea (Ascomycota).</title>
        <authorList>
            <person name="Llewellyn T."/>
            <person name="Mian S."/>
            <person name="Hill R."/>
            <person name="Leitch I.J."/>
            <person name="Gaya E."/>
        </authorList>
    </citation>
    <scope>NUCLEOTIDE SEQUENCE</scope>
    <source>
        <strain evidence="10">LIQ254RAFAR</strain>
    </source>
</reference>
<feature type="region of interest" description="Disordered" evidence="7">
    <location>
        <begin position="1"/>
        <end position="21"/>
    </location>
</feature>
<keyword evidence="3" id="KW-0813">Transport</keyword>
<dbReference type="GO" id="GO:0016020">
    <property type="term" value="C:membrane"/>
    <property type="evidence" value="ECO:0007669"/>
    <property type="project" value="TreeGrafter"/>
</dbReference>
<dbReference type="PANTHER" id="PTHR23514">
    <property type="entry name" value="BYPASS OF STOP CODON PROTEIN 6"/>
    <property type="match status" value="1"/>
</dbReference>
<dbReference type="InterPro" id="IPR036259">
    <property type="entry name" value="MFS_trans_sf"/>
</dbReference>
<keyword evidence="11" id="KW-1185">Reference proteome</keyword>
<dbReference type="InterPro" id="IPR051788">
    <property type="entry name" value="MFS_Transporter"/>
</dbReference>
<feature type="transmembrane region" description="Helical" evidence="8">
    <location>
        <begin position="338"/>
        <end position="356"/>
    </location>
</feature>
<accession>A0AA43U2F7</accession>
<dbReference type="FunFam" id="1.20.1250.20:FF:000308">
    <property type="entry name" value="MFS efflux transporter"/>
    <property type="match status" value="1"/>
</dbReference>
<evidence type="ECO:0000256" key="5">
    <source>
        <dbReference type="ARBA" id="ARBA00022989"/>
    </source>
</evidence>
<keyword evidence="4 8" id="KW-0812">Transmembrane</keyword>
<comment type="similarity">
    <text evidence="2">Belongs to the major facilitator superfamily.</text>
</comment>
<dbReference type="AlphaFoldDB" id="A0AA43U2F7"/>
<dbReference type="InterPro" id="IPR020846">
    <property type="entry name" value="MFS_dom"/>
</dbReference>
<dbReference type="Pfam" id="PF07690">
    <property type="entry name" value="MFS_1"/>
    <property type="match status" value="1"/>
</dbReference>
<evidence type="ECO:0000256" key="2">
    <source>
        <dbReference type="ARBA" id="ARBA00008335"/>
    </source>
</evidence>
<feature type="transmembrane region" description="Helical" evidence="8">
    <location>
        <begin position="219"/>
        <end position="242"/>
    </location>
</feature>
<dbReference type="InterPro" id="IPR011701">
    <property type="entry name" value="MFS"/>
</dbReference>
<sequence length="565" mass="62071">MSSQNGTIELQPIPPPAAVTTTPKEEFPLQIHDANDDGHRLSSDQASHSERAVEVVQRWNHPRINTWRLAAIFFAFIAFGMNDGSYGALLPYIQDDYDLSYTVASLVFLSPFSGYILAALIADRLHVRFGRRGMAMFAPISKAISYIVISVHPSYPVVVVFLALTGFGNGLLDACWNAWVGVMEHPHQILGLLHACYGAGATISPSIATAMIIKYGLGWWQFFYLMTGLMVAELAVCTATFWQETGAAYKEKSRNNTEERGMTRKAIKNKVTWIAAAFLLVYMGAEVSTGGYVVVFMTQVRKGEPFQSGLTATGFWLGLTMGRMILGFVTPKIGERRAVIIYVILALGMELLFWLVPQFIISAIAIALVGFFIGPFYPAVIVMATKLLPVELHVASIGFSSAFGGSGAALEATMPITVGSVGDIIALIQLAASVKKCLGASRGSSADFRGVVELMDNLQETLLATQKMLEGIEQLPSAPGSFDILEQRRLILAQIHRCRTCISEYMEQIQKYSKSLRKGGSKNALSEVFRKLQWGAKEKSTMERFRQDVHLHLGMMNLQSANLSR</sequence>
<dbReference type="GO" id="GO:0022857">
    <property type="term" value="F:transmembrane transporter activity"/>
    <property type="evidence" value="ECO:0007669"/>
    <property type="project" value="InterPro"/>
</dbReference>
<feature type="transmembrane region" description="Helical" evidence="8">
    <location>
        <begin position="271"/>
        <end position="294"/>
    </location>
</feature>
<gene>
    <name evidence="10" type="ORF">OHK93_005353</name>
</gene>
<comment type="caution">
    <text evidence="10">The sequence shown here is derived from an EMBL/GenBank/DDBJ whole genome shotgun (WGS) entry which is preliminary data.</text>
</comment>
<comment type="subcellular location">
    <subcellularLocation>
        <location evidence="1">Endomembrane system</location>
        <topology evidence="1">Multi-pass membrane protein</topology>
    </subcellularLocation>
</comment>
<feature type="domain" description="Major facilitator superfamily (MFS) profile" evidence="9">
    <location>
        <begin position="68"/>
        <end position="444"/>
    </location>
</feature>
<name>A0AA43U2F7_9LECA</name>
<protein>
    <recommendedName>
        <fullName evidence="9">Major facilitator superfamily (MFS) profile domain-containing protein</fullName>
    </recommendedName>
</protein>
<dbReference type="PROSITE" id="PS50850">
    <property type="entry name" value="MFS"/>
    <property type="match status" value="1"/>
</dbReference>
<feature type="transmembrane region" description="Helical" evidence="8">
    <location>
        <begin position="306"/>
        <end position="326"/>
    </location>
</feature>
<feature type="transmembrane region" description="Helical" evidence="8">
    <location>
        <begin position="67"/>
        <end position="93"/>
    </location>
</feature>
<evidence type="ECO:0000256" key="7">
    <source>
        <dbReference type="SAM" id="MobiDB-lite"/>
    </source>
</evidence>
<dbReference type="GO" id="GO:0012505">
    <property type="term" value="C:endomembrane system"/>
    <property type="evidence" value="ECO:0007669"/>
    <property type="project" value="UniProtKB-SubCell"/>
</dbReference>
<dbReference type="FunFam" id="1.20.1250.20:FF:000286">
    <property type="entry name" value="MFS efflux transporter"/>
    <property type="match status" value="1"/>
</dbReference>
<proteinExistence type="inferred from homology"/>
<evidence type="ECO:0000313" key="10">
    <source>
        <dbReference type="EMBL" id="MDI1493562.1"/>
    </source>
</evidence>
<evidence type="ECO:0000259" key="9">
    <source>
        <dbReference type="PROSITE" id="PS50850"/>
    </source>
</evidence>